<reference evidence="1" key="1">
    <citation type="journal article" date="2019" name="Database">
        <title>The radish genome database (RadishGD): an integrated information resource for radish genomics.</title>
        <authorList>
            <person name="Yu H.J."/>
            <person name="Baek S."/>
            <person name="Lee Y.J."/>
            <person name="Cho A."/>
            <person name="Mun J.H."/>
        </authorList>
    </citation>
    <scope>NUCLEOTIDE SEQUENCE [LARGE SCALE GENOMIC DNA]</scope>
    <source>
        <strain evidence="1">cv. WK10039</strain>
    </source>
</reference>
<proteinExistence type="predicted"/>
<protein>
    <submittedName>
        <fullName evidence="2">Uncharacterized protein LOC108858768 isoform X2</fullName>
    </submittedName>
    <submittedName>
        <fullName evidence="3">Uncharacterized protein LOC130512626 isoform X2</fullName>
    </submittedName>
</protein>
<dbReference type="RefSeq" id="XP_056866780.1">
    <property type="nucleotide sequence ID" value="XM_057010800.1"/>
</dbReference>
<dbReference type="GeneID" id="130512626"/>
<evidence type="ECO:0000313" key="2">
    <source>
        <dbReference type="RefSeq" id="XP_056852909.1"/>
    </source>
</evidence>
<evidence type="ECO:0000313" key="3">
    <source>
        <dbReference type="RefSeq" id="XP_056866780.1"/>
    </source>
</evidence>
<gene>
    <name evidence="3" type="primary">LOC130512626</name>
    <name evidence="2" type="synonym">LOC108858768</name>
</gene>
<reference evidence="2 3" key="2">
    <citation type="submission" date="2025-04" db="UniProtKB">
        <authorList>
            <consortium name="RefSeq"/>
        </authorList>
    </citation>
    <scope>IDENTIFICATION</scope>
    <source>
        <tissue evidence="2 3">Leaf</tissue>
    </source>
</reference>
<dbReference type="Proteomes" id="UP000504610">
    <property type="component" value="Chromosome 5"/>
</dbReference>
<name>A0A9W3DSI6_RAPSA</name>
<evidence type="ECO:0000313" key="1">
    <source>
        <dbReference type="Proteomes" id="UP000504610"/>
    </source>
</evidence>
<dbReference type="RefSeq" id="XP_056852909.1">
    <property type="nucleotide sequence ID" value="XM_056996929.1"/>
</dbReference>
<accession>A0A9W3DSI6</accession>
<dbReference type="AlphaFoldDB" id="A0A9W3DSI6"/>
<organism evidence="1 3">
    <name type="scientific">Raphanus sativus</name>
    <name type="common">Radish</name>
    <name type="synonym">Raphanus raphanistrum var. sativus</name>
    <dbReference type="NCBI Taxonomy" id="3726"/>
    <lineage>
        <taxon>Eukaryota</taxon>
        <taxon>Viridiplantae</taxon>
        <taxon>Streptophyta</taxon>
        <taxon>Embryophyta</taxon>
        <taxon>Tracheophyta</taxon>
        <taxon>Spermatophyta</taxon>
        <taxon>Magnoliopsida</taxon>
        <taxon>eudicotyledons</taxon>
        <taxon>Gunneridae</taxon>
        <taxon>Pentapetalae</taxon>
        <taxon>rosids</taxon>
        <taxon>malvids</taxon>
        <taxon>Brassicales</taxon>
        <taxon>Brassicaceae</taxon>
        <taxon>Brassiceae</taxon>
        <taxon>Raphanus</taxon>
    </lineage>
</organism>
<sequence>MNLNHLTRTHVASKLQKYRKFWKKVKDESAEKARKAMISNTRSSCYINPQRSYNYKTSLSNKNLCNHQRGYGLGQYNHTMNNNAGFHGSVNFMNRRPTNNSQTVSNFLPRRGSLGVLNGIKEEMGSMSGTSQESQAHKFGQYGTTSGVLGMNSNLSTGTMGSNYAGIRIGEKGDVFGPDGLRVYVKENASLGGMRVTGNDNGSLGGIRLHATSNGSFGGARVQGNSNYGKVHGTSNVSLGGTRVQGNDIGFLNEIRVHGTSSGSLGGTRVQGNDNGFLDEIRVHGNRNGSFGEIRVHGNDSFGGLRVNSTDNGNGSLDRVIVHGNSNVNGSLGGINVHGTGNGSLGGIQVHGNASLGENLSGMNWNFNNNNMMSNHGSSTGRFPSALSSFFDNKDQSHNYLKAQTSGVVPVLENPIISNNYHGINEFYPDTINSEFDHNQQGKATGENPEVPTAYPLENLSNGNYNEETLNTVAPNSEMYFPTDQNMIITNQEYGVEDLMELPLSFDQDCDDENSLKFLLEDDMN</sequence>
<keyword evidence="1" id="KW-1185">Reference proteome</keyword>